<sequence length="65" mass="7549">MSKRLSEGYHGTYWGRRKSSLYYQATFQVVSVVGDDARSVLDVGSADTDYINWFDWIPQRTQLNL</sequence>
<protein>
    <submittedName>
        <fullName evidence="1">Uncharacterized protein</fullName>
    </submittedName>
</protein>
<reference evidence="1 2" key="1">
    <citation type="submission" date="2019-06" db="EMBL/GenBank/DDBJ databases">
        <title>Metagenome assembled Genome of Spiribacter salinus SL48-SHIP from the microbial mat of Salt Lake 48 (Novosibirsk region, Russia).</title>
        <authorList>
            <person name="Shipova A."/>
            <person name="Rozanov A.S."/>
            <person name="Bryanskaya A.V."/>
            <person name="Peltek S.E."/>
        </authorList>
    </citation>
    <scope>NUCLEOTIDE SEQUENCE [LARGE SCALE GENOMIC DNA]</scope>
    <source>
        <strain evidence="1">SL48-SHIP-2</strain>
    </source>
</reference>
<comment type="caution">
    <text evidence="1">The sequence shown here is derived from an EMBL/GenBank/DDBJ whole genome shotgun (WGS) entry which is preliminary data.</text>
</comment>
<evidence type="ECO:0000313" key="2">
    <source>
        <dbReference type="Proteomes" id="UP000315400"/>
    </source>
</evidence>
<proteinExistence type="predicted"/>
<feature type="non-terminal residue" evidence="1">
    <location>
        <position position="65"/>
    </location>
</feature>
<dbReference type="EMBL" id="VIFK01000321">
    <property type="protein sequence ID" value="TQE97100.1"/>
    <property type="molecule type" value="Genomic_DNA"/>
</dbReference>
<dbReference type="Proteomes" id="UP000315400">
    <property type="component" value="Unassembled WGS sequence"/>
</dbReference>
<dbReference type="AlphaFoldDB" id="A0A540VJZ3"/>
<name>A0A540VJZ3_9GAMM</name>
<evidence type="ECO:0000313" key="1">
    <source>
        <dbReference type="EMBL" id="TQE97100.1"/>
    </source>
</evidence>
<organism evidence="1 2">
    <name type="scientific">Spiribacter salinus</name>
    <dbReference type="NCBI Taxonomy" id="1335746"/>
    <lineage>
        <taxon>Bacteria</taxon>
        <taxon>Pseudomonadati</taxon>
        <taxon>Pseudomonadota</taxon>
        <taxon>Gammaproteobacteria</taxon>
        <taxon>Chromatiales</taxon>
        <taxon>Ectothiorhodospiraceae</taxon>
        <taxon>Spiribacter</taxon>
    </lineage>
</organism>
<gene>
    <name evidence="1" type="ORF">FKY71_16290</name>
</gene>
<accession>A0A540VJZ3</accession>